<keyword evidence="4" id="KW-0812">Transmembrane</keyword>
<sequence>MADDVAAPEEVSDSTTHQEQPEPAKVGETTGAAGEAGDQDKAAPDVQEEAGEAHDTEQETPAKPQMSKVRLAIVAGLVVVVALAALAGWVGFRAYNSYQADQQRKLYVQVARQGALNLTTIDWHQADADIQRILNSSTGTFYDDFQRRAQPFIEVVKHFQSKSEGTITAAALESESDDQAQVLLAVTVRTSTADAVEQRPRAWRMRITVKKLGDEAKVANVEFVP</sequence>
<comment type="subcellular location">
    <subcellularLocation>
        <location evidence="1">Membrane</location>
    </subcellularLocation>
</comment>
<evidence type="ECO:0000256" key="1">
    <source>
        <dbReference type="ARBA" id="ARBA00004370"/>
    </source>
</evidence>
<feature type="compositionally biased region" description="Acidic residues" evidence="3">
    <location>
        <begin position="1"/>
        <end position="12"/>
    </location>
</feature>
<evidence type="ECO:0000256" key="4">
    <source>
        <dbReference type="SAM" id="Phobius"/>
    </source>
</evidence>
<evidence type="ECO:0000313" key="5">
    <source>
        <dbReference type="EMBL" id="OSC41117.1"/>
    </source>
</evidence>
<dbReference type="STRING" id="1430326.B8W66_10265"/>
<dbReference type="Proteomes" id="UP000193247">
    <property type="component" value="Unassembled WGS sequence"/>
</dbReference>
<protein>
    <submittedName>
        <fullName evidence="5">Mce protein</fullName>
    </submittedName>
</protein>
<feature type="region of interest" description="Disordered" evidence="3">
    <location>
        <begin position="1"/>
        <end position="64"/>
    </location>
</feature>
<dbReference type="GO" id="GO:0016020">
    <property type="term" value="C:membrane"/>
    <property type="evidence" value="ECO:0007669"/>
    <property type="project" value="UniProtKB-SubCell"/>
</dbReference>
<keyword evidence="6" id="KW-1185">Reference proteome</keyword>
<organism evidence="5 6">
    <name type="scientific">Mycobacterium decipiens</name>
    <dbReference type="NCBI Taxonomy" id="1430326"/>
    <lineage>
        <taxon>Bacteria</taxon>
        <taxon>Bacillati</taxon>
        <taxon>Actinomycetota</taxon>
        <taxon>Actinomycetes</taxon>
        <taxon>Mycobacteriales</taxon>
        <taxon>Mycobacteriaceae</taxon>
        <taxon>Mycobacterium</taxon>
    </lineage>
</organism>
<accession>A0A1X2LVJ1</accession>
<reference evidence="5 6" key="1">
    <citation type="submission" date="2017-04" db="EMBL/GenBank/DDBJ databases">
        <title>The new phylogeny of genus Mycobacterium.</title>
        <authorList>
            <person name="Tortoli E."/>
            <person name="Trovato A."/>
            <person name="Cirillo D.M."/>
        </authorList>
    </citation>
    <scope>NUCLEOTIDE SEQUENCE [LARGE SCALE GENOMIC DNA]</scope>
    <source>
        <strain evidence="5 6">TBL 1200985</strain>
    </source>
</reference>
<dbReference type="PANTHER" id="PTHR37042:SF4">
    <property type="entry name" value="OUTER MEMBRANE PROTEIN RV1973"/>
    <property type="match status" value="1"/>
</dbReference>
<comment type="caution">
    <text evidence="5">The sequence shown here is derived from an EMBL/GenBank/DDBJ whole genome shotgun (WGS) entry which is preliminary data.</text>
</comment>
<feature type="compositionally biased region" description="Low complexity" evidence="3">
    <location>
        <begin position="27"/>
        <end position="36"/>
    </location>
</feature>
<evidence type="ECO:0000313" key="6">
    <source>
        <dbReference type="Proteomes" id="UP000193247"/>
    </source>
</evidence>
<name>A0A1X2LVJ1_9MYCO</name>
<dbReference type="AlphaFoldDB" id="A0A1X2LVJ1"/>
<keyword evidence="2 4" id="KW-0472">Membrane</keyword>
<dbReference type="PANTHER" id="PTHR37042">
    <property type="entry name" value="OUTER MEMBRANE PROTEIN RV1973"/>
    <property type="match status" value="1"/>
</dbReference>
<evidence type="ECO:0000256" key="3">
    <source>
        <dbReference type="SAM" id="MobiDB-lite"/>
    </source>
</evidence>
<dbReference type="RefSeq" id="WP_085324923.1">
    <property type="nucleotide sequence ID" value="NZ_NCXP01000009.1"/>
</dbReference>
<evidence type="ECO:0000256" key="2">
    <source>
        <dbReference type="ARBA" id="ARBA00023136"/>
    </source>
</evidence>
<proteinExistence type="predicted"/>
<dbReference type="OrthoDB" id="4774723at2"/>
<feature type="transmembrane region" description="Helical" evidence="4">
    <location>
        <begin position="71"/>
        <end position="92"/>
    </location>
</feature>
<gene>
    <name evidence="5" type="ORF">B8W66_10265</name>
</gene>
<dbReference type="EMBL" id="NCXP01000009">
    <property type="protein sequence ID" value="OSC41117.1"/>
    <property type="molecule type" value="Genomic_DNA"/>
</dbReference>
<keyword evidence="4" id="KW-1133">Transmembrane helix</keyword>